<proteinExistence type="predicted"/>
<accession>A0A4P9WKJ4</accession>
<reference evidence="3" key="1">
    <citation type="journal article" date="2018" name="Nat. Microbiol.">
        <title>Leveraging single-cell genomics to expand the fungal tree of life.</title>
        <authorList>
            <person name="Ahrendt S.R."/>
            <person name="Quandt C.A."/>
            <person name="Ciobanu D."/>
            <person name="Clum A."/>
            <person name="Salamov A."/>
            <person name="Andreopoulos B."/>
            <person name="Cheng J.F."/>
            <person name="Woyke T."/>
            <person name="Pelin A."/>
            <person name="Henrissat B."/>
            <person name="Reynolds N.K."/>
            <person name="Benny G.L."/>
            <person name="Smith M.E."/>
            <person name="James T.Y."/>
            <person name="Grigoriev I.V."/>
        </authorList>
    </citation>
    <scope>NUCLEOTIDE SEQUENCE [LARGE SCALE GENOMIC DNA]</scope>
</reference>
<evidence type="ECO:0000313" key="2">
    <source>
        <dbReference type="EMBL" id="RKO93334.1"/>
    </source>
</evidence>
<dbReference type="AlphaFoldDB" id="A0A4P9WKJ4"/>
<dbReference type="EMBL" id="KZ994281">
    <property type="protein sequence ID" value="RKO93334.1"/>
    <property type="molecule type" value="Genomic_DNA"/>
</dbReference>
<name>A0A4P9WKJ4_9FUNG</name>
<organism evidence="2 3">
    <name type="scientific">Blyttiomyces helicus</name>
    <dbReference type="NCBI Taxonomy" id="388810"/>
    <lineage>
        <taxon>Eukaryota</taxon>
        <taxon>Fungi</taxon>
        <taxon>Fungi incertae sedis</taxon>
        <taxon>Chytridiomycota</taxon>
        <taxon>Chytridiomycota incertae sedis</taxon>
        <taxon>Chytridiomycetes</taxon>
        <taxon>Chytridiomycetes incertae sedis</taxon>
        <taxon>Blyttiomyces</taxon>
    </lineage>
</organism>
<gene>
    <name evidence="2" type="ORF">BDK51DRAFT_28990</name>
</gene>
<dbReference type="Proteomes" id="UP000269721">
    <property type="component" value="Unassembled WGS sequence"/>
</dbReference>
<feature type="compositionally biased region" description="Low complexity" evidence="1">
    <location>
        <begin position="276"/>
        <end position="294"/>
    </location>
</feature>
<protein>
    <submittedName>
        <fullName evidence="2">Uncharacterized protein</fullName>
    </submittedName>
</protein>
<feature type="region of interest" description="Disordered" evidence="1">
    <location>
        <begin position="268"/>
        <end position="294"/>
    </location>
</feature>
<sequence length="294" mass="32074">MIPAANSKALDPQVSSLAAARVGDAGLVAAPAAVFRHHRGAGKHEDAAGPAKQKILRQEQLFSFFVKRLIQQLTFLQTDELGTGSAEMLDVIPEQLARGDWDSFGLHLLDISIIAGITLPSAIYLLVFAGCSPDHSTVEDEEIRLRKHHIDLRFKKLGVSGSQIRQSKLKGWEASRLEVNLRMGGILSQSTPAHLAGYPGPHRRLISTATTSASSDKGVLLPNSPQTGYGGGVAMFGIHQGTNVLPQLQQQMVAWRLMNMELQQQMQEAMEKQREGQQQIMSLSQQQGQKKTGE</sequence>
<keyword evidence="3" id="KW-1185">Reference proteome</keyword>
<evidence type="ECO:0000313" key="3">
    <source>
        <dbReference type="Proteomes" id="UP000269721"/>
    </source>
</evidence>
<evidence type="ECO:0000256" key="1">
    <source>
        <dbReference type="SAM" id="MobiDB-lite"/>
    </source>
</evidence>